<evidence type="ECO:0000256" key="6">
    <source>
        <dbReference type="ARBA" id="ARBA00022525"/>
    </source>
</evidence>
<gene>
    <name evidence="17" type="ORF">OCV57_04675</name>
</gene>
<organism evidence="17 18">
    <name type="scientific">Hominimerdicola aceti</name>
    <dbReference type="NCBI Taxonomy" id="2981726"/>
    <lineage>
        <taxon>Bacteria</taxon>
        <taxon>Bacillati</taxon>
        <taxon>Bacillota</taxon>
        <taxon>Clostridia</taxon>
        <taxon>Eubacteriales</taxon>
        <taxon>Oscillospiraceae</taxon>
        <taxon>Hominimerdicola</taxon>
    </lineage>
</organism>
<feature type="domain" description="Mannosidase Ig/CBM-like" evidence="15">
    <location>
        <begin position="655"/>
        <end position="740"/>
    </location>
</feature>
<dbReference type="PANTHER" id="PTHR43730">
    <property type="entry name" value="BETA-MANNOSIDASE"/>
    <property type="match status" value="1"/>
</dbReference>
<dbReference type="InterPro" id="IPR041447">
    <property type="entry name" value="Mannosidase_ig"/>
</dbReference>
<dbReference type="InterPro" id="IPR050887">
    <property type="entry name" value="Beta-mannosidase_GH2"/>
</dbReference>
<comment type="catalytic activity">
    <reaction evidence="1">
        <text>Hydrolysis of terminal, non-reducing beta-D-mannose residues in beta-D-mannosides.</text>
        <dbReference type="EC" id="3.2.1.25"/>
    </reaction>
</comment>
<keyword evidence="9" id="KW-0326">Glycosidase</keyword>
<feature type="domain" description="Beta-mannosidase Ig-fold" evidence="14">
    <location>
        <begin position="745"/>
        <end position="821"/>
    </location>
</feature>
<evidence type="ECO:0000256" key="2">
    <source>
        <dbReference type="ARBA" id="ARBA00004613"/>
    </source>
</evidence>
<dbReference type="InterPro" id="IPR041625">
    <property type="entry name" value="Beta-mannosidase_Ig"/>
</dbReference>
<comment type="similarity">
    <text evidence="10">Belongs to the glycosyl hydrolase 2 family. Beta-mannosidase B subfamily.</text>
</comment>
<dbReference type="SUPFAM" id="SSF51445">
    <property type="entry name" value="(Trans)glycosidases"/>
    <property type="match status" value="1"/>
</dbReference>
<dbReference type="InterPro" id="IPR006102">
    <property type="entry name" value="Ig-like_GH2"/>
</dbReference>
<keyword evidence="18" id="KW-1185">Reference proteome</keyword>
<evidence type="ECO:0000256" key="10">
    <source>
        <dbReference type="ARBA" id="ARBA00038429"/>
    </source>
</evidence>
<dbReference type="EC" id="3.2.1.25" evidence="5"/>
<sequence>MSITVSLNDNWKMKKAGSQESFDCKVPCSVYKTLLDYKKIPDPYYRENEYISTQICDDDYDFETTFIADKSAVECKHTVLHFDGIDTIANVYLNGIHLGRVNNMHRVWEFPVHGIIKEGDNTLTVKITSPNRYIKEMDEKRHLWGVDSTMTGYTHIRKAHCMFGWDWGPMLPDMGIWRSVSLIVPDAGRILDVYYSQKHTDNKVTLKALLHIENHGCKKAMVEISDPQGNIAAKADISLEKSAEYYETELVINDPQLWWVNGYGEQPLYSCAVTLYDENGSCADKNTQRIGLRTLTVSREKDQWGEEFCFINNGVKIFAMGANYIPEDQIVTRCNEEKTRKLLADCKAANYNFIRVWGGGYYPDEYFYDYCDENGIIVWQDFMFACSAYLLTEEFEETVRGEVRDNVIRLRNHPSLGLWCGNNEIESAWEYWGLPEDEEAKRDYLIIFEDIIPQVLKAYDPCENTFYWPSSPSSGGGFKDASSNHAGDMHYWDVWHNFKPIEAFREFYYRFCSEYGFESLPDIKTCRAFADETKGDFDLCSPVMAAHQKCVQGNEKIMYYLAQMVRYPYDFKKLIYSSQLVQADCIRSNVEHMRRARGRCMGSAYWQVNDSNPVISWSSIDYFGRWKGLHYYAKRFYAPCLISCDDTHRKKPVLNISNERMTAFEGIVKWKLRNNKAEILQSGEKSVNVPALTAQNVLTIDLSDELKNRTDPREKYLEYSIMENGKVLSFGTTLFVRPKEFTFLEPAITYGISESEDKFALTFCAENYAKSVCLSLKTADCVFSDNWFDIHGKEPVTIMIDKASLSRKMTAQELSGELEIMHN</sequence>
<dbReference type="GO" id="GO:0005576">
    <property type="term" value="C:extracellular region"/>
    <property type="evidence" value="ECO:0007669"/>
    <property type="project" value="UniProtKB-SubCell"/>
</dbReference>
<evidence type="ECO:0000256" key="4">
    <source>
        <dbReference type="ARBA" id="ARBA00011738"/>
    </source>
</evidence>
<feature type="domain" description="Beta-mannosidase-like galactose-binding" evidence="16">
    <location>
        <begin position="11"/>
        <end position="178"/>
    </location>
</feature>
<comment type="subunit">
    <text evidence="4">Homodimer.</text>
</comment>
<evidence type="ECO:0000256" key="7">
    <source>
        <dbReference type="ARBA" id="ARBA00022801"/>
    </source>
</evidence>
<comment type="caution">
    <text evidence="17">The sequence shown here is derived from an EMBL/GenBank/DDBJ whole genome shotgun (WGS) entry which is preliminary data.</text>
</comment>
<evidence type="ECO:0000259" key="16">
    <source>
        <dbReference type="Pfam" id="PF22666"/>
    </source>
</evidence>
<evidence type="ECO:0000259" key="15">
    <source>
        <dbReference type="Pfam" id="PF17786"/>
    </source>
</evidence>
<name>A0AAE3IFE8_9FIRM</name>
<dbReference type="SUPFAM" id="SSF49785">
    <property type="entry name" value="Galactose-binding domain-like"/>
    <property type="match status" value="1"/>
</dbReference>
<comment type="pathway">
    <text evidence="3">Glycan metabolism; N-glycan degradation.</text>
</comment>
<dbReference type="InterPro" id="IPR054593">
    <property type="entry name" value="Beta-mannosidase-like_N2"/>
</dbReference>
<dbReference type="GO" id="GO:0005975">
    <property type="term" value="P:carbohydrate metabolic process"/>
    <property type="evidence" value="ECO:0007669"/>
    <property type="project" value="InterPro"/>
</dbReference>
<dbReference type="GO" id="GO:0006516">
    <property type="term" value="P:glycoprotein catabolic process"/>
    <property type="evidence" value="ECO:0007669"/>
    <property type="project" value="TreeGrafter"/>
</dbReference>
<dbReference type="FunFam" id="3.20.20.80:FF:000050">
    <property type="entry name" value="Beta-mannosidase B"/>
    <property type="match status" value="1"/>
</dbReference>
<dbReference type="AlphaFoldDB" id="A0AAE3IFE8"/>
<feature type="domain" description="Glycoside hydrolase family 2 immunoglobulin-like beta-sandwich" evidence="13">
    <location>
        <begin position="189"/>
        <end position="293"/>
    </location>
</feature>
<evidence type="ECO:0000256" key="12">
    <source>
        <dbReference type="ARBA" id="ARBA00041614"/>
    </source>
</evidence>
<evidence type="ECO:0000313" key="17">
    <source>
        <dbReference type="EMBL" id="MCU6705221.1"/>
    </source>
</evidence>
<evidence type="ECO:0000256" key="5">
    <source>
        <dbReference type="ARBA" id="ARBA00012754"/>
    </source>
</evidence>
<evidence type="ECO:0000256" key="1">
    <source>
        <dbReference type="ARBA" id="ARBA00000829"/>
    </source>
</evidence>
<keyword evidence="8" id="KW-0325">Glycoprotein</keyword>
<dbReference type="InterPro" id="IPR036156">
    <property type="entry name" value="Beta-gal/glucu_dom_sf"/>
</dbReference>
<dbReference type="RefSeq" id="WP_267300613.1">
    <property type="nucleotide sequence ID" value="NZ_JAOQJZ010000003.1"/>
</dbReference>
<dbReference type="Pfam" id="PF17753">
    <property type="entry name" value="Ig_mannosidase"/>
    <property type="match status" value="1"/>
</dbReference>
<dbReference type="EMBL" id="JAOQJZ010000003">
    <property type="protein sequence ID" value="MCU6705221.1"/>
    <property type="molecule type" value="Genomic_DNA"/>
</dbReference>
<dbReference type="SUPFAM" id="SSF49303">
    <property type="entry name" value="beta-Galactosidase/glucuronidase domain"/>
    <property type="match status" value="2"/>
</dbReference>
<dbReference type="Pfam" id="PF22666">
    <property type="entry name" value="Glyco_hydro_2_N2"/>
    <property type="match status" value="1"/>
</dbReference>
<keyword evidence="6" id="KW-0964">Secreted</keyword>
<dbReference type="PANTHER" id="PTHR43730:SF1">
    <property type="entry name" value="BETA-MANNOSIDASE"/>
    <property type="match status" value="1"/>
</dbReference>
<dbReference type="Gene3D" id="2.60.120.260">
    <property type="entry name" value="Galactose-binding domain-like"/>
    <property type="match status" value="1"/>
</dbReference>
<reference evidence="17 18" key="1">
    <citation type="journal article" date="2021" name="ISME Commun">
        <title>Automated analysis of genomic sequences facilitates high-throughput and comprehensive description of bacteria.</title>
        <authorList>
            <person name="Hitch T.C.A."/>
        </authorList>
    </citation>
    <scope>NUCLEOTIDE SEQUENCE [LARGE SCALE GENOMIC DNA]</scope>
    <source>
        <strain evidence="17 18">Sanger_31</strain>
    </source>
</reference>
<dbReference type="Gene3D" id="3.20.20.80">
    <property type="entry name" value="Glycosidases"/>
    <property type="match status" value="1"/>
</dbReference>
<proteinExistence type="inferred from homology"/>
<dbReference type="InterPro" id="IPR017853">
    <property type="entry name" value="GH"/>
</dbReference>
<comment type="subcellular location">
    <subcellularLocation>
        <location evidence="2">Secreted</location>
    </subcellularLocation>
</comment>
<accession>A0AAE3IFE8</accession>
<protein>
    <recommendedName>
        <fullName evidence="11">Beta-mannosidase B</fullName>
        <ecNumber evidence="5">3.2.1.25</ecNumber>
    </recommendedName>
    <alternativeName>
        <fullName evidence="12">Mannanase B</fullName>
    </alternativeName>
</protein>
<evidence type="ECO:0000256" key="8">
    <source>
        <dbReference type="ARBA" id="ARBA00023180"/>
    </source>
</evidence>
<evidence type="ECO:0000259" key="14">
    <source>
        <dbReference type="Pfam" id="PF17753"/>
    </source>
</evidence>
<evidence type="ECO:0000313" key="18">
    <source>
        <dbReference type="Proteomes" id="UP001208131"/>
    </source>
</evidence>
<dbReference type="Proteomes" id="UP001208131">
    <property type="component" value="Unassembled WGS sequence"/>
</dbReference>
<evidence type="ECO:0000256" key="11">
    <source>
        <dbReference type="ARBA" id="ARBA00041069"/>
    </source>
</evidence>
<dbReference type="Gene3D" id="2.60.40.10">
    <property type="entry name" value="Immunoglobulins"/>
    <property type="match status" value="2"/>
</dbReference>
<dbReference type="Pfam" id="PF00703">
    <property type="entry name" value="Glyco_hydro_2"/>
    <property type="match status" value="1"/>
</dbReference>
<dbReference type="InterPro" id="IPR008979">
    <property type="entry name" value="Galactose-bd-like_sf"/>
</dbReference>
<evidence type="ECO:0000256" key="9">
    <source>
        <dbReference type="ARBA" id="ARBA00023295"/>
    </source>
</evidence>
<evidence type="ECO:0000256" key="3">
    <source>
        <dbReference type="ARBA" id="ARBA00004740"/>
    </source>
</evidence>
<dbReference type="GO" id="GO:0004567">
    <property type="term" value="F:beta-mannosidase activity"/>
    <property type="evidence" value="ECO:0007669"/>
    <property type="project" value="UniProtKB-EC"/>
</dbReference>
<dbReference type="InterPro" id="IPR013783">
    <property type="entry name" value="Ig-like_fold"/>
</dbReference>
<keyword evidence="7 17" id="KW-0378">Hydrolase</keyword>
<evidence type="ECO:0000259" key="13">
    <source>
        <dbReference type="Pfam" id="PF00703"/>
    </source>
</evidence>
<dbReference type="Pfam" id="PF17786">
    <property type="entry name" value="Mannosidase_ig"/>
    <property type="match status" value="1"/>
</dbReference>